<dbReference type="SMART" id="SM00220">
    <property type="entry name" value="S_TKc"/>
    <property type="match status" value="1"/>
</dbReference>
<comment type="catalytic activity">
    <reaction evidence="7">
        <text>L-threonyl-[protein] + ATP = O-phospho-L-threonyl-[protein] + ADP + H(+)</text>
        <dbReference type="Rhea" id="RHEA:46608"/>
        <dbReference type="Rhea" id="RHEA-COMP:11060"/>
        <dbReference type="Rhea" id="RHEA-COMP:11605"/>
        <dbReference type="ChEBI" id="CHEBI:15378"/>
        <dbReference type="ChEBI" id="CHEBI:30013"/>
        <dbReference type="ChEBI" id="CHEBI:30616"/>
        <dbReference type="ChEBI" id="CHEBI:61977"/>
        <dbReference type="ChEBI" id="CHEBI:456216"/>
        <dbReference type="EC" id="2.7.11.1"/>
    </reaction>
</comment>
<name>A0ABM4DH43_HYDVU</name>
<proteinExistence type="predicted"/>
<evidence type="ECO:0000256" key="2">
    <source>
        <dbReference type="ARBA" id="ARBA00022527"/>
    </source>
</evidence>
<keyword evidence="4 9" id="KW-0547">Nucleotide-binding</keyword>
<feature type="domain" description="Protein kinase" evidence="12">
    <location>
        <begin position="121"/>
        <end position="682"/>
    </location>
</feature>
<evidence type="ECO:0000256" key="6">
    <source>
        <dbReference type="ARBA" id="ARBA00022840"/>
    </source>
</evidence>
<dbReference type="Pfam" id="PF00069">
    <property type="entry name" value="Pkinase"/>
    <property type="match status" value="2"/>
</dbReference>
<keyword evidence="13" id="KW-1185">Reference proteome</keyword>
<dbReference type="InterPro" id="IPR008271">
    <property type="entry name" value="Ser/Thr_kinase_AS"/>
</dbReference>
<evidence type="ECO:0000256" key="5">
    <source>
        <dbReference type="ARBA" id="ARBA00022777"/>
    </source>
</evidence>
<protein>
    <recommendedName>
        <fullName evidence="1">non-specific serine/threonine protein kinase</fullName>
        <ecNumber evidence="1">2.7.11.1</ecNumber>
    </recommendedName>
</protein>
<evidence type="ECO:0000313" key="14">
    <source>
        <dbReference type="RefSeq" id="XP_065673799.1"/>
    </source>
</evidence>
<dbReference type="GO" id="GO:0016301">
    <property type="term" value="F:kinase activity"/>
    <property type="evidence" value="ECO:0007669"/>
    <property type="project" value="UniProtKB-KW"/>
</dbReference>
<evidence type="ECO:0000256" key="9">
    <source>
        <dbReference type="PROSITE-ProRule" id="PRU10141"/>
    </source>
</evidence>
<dbReference type="InterPro" id="IPR000719">
    <property type="entry name" value="Prot_kinase_dom"/>
</dbReference>
<dbReference type="InterPro" id="IPR017441">
    <property type="entry name" value="Protein_kinase_ATP_BS"/>
</dbReference>
<dbReference type="PANTHER" id="PTHR47634">
    <property type="entry name" value="PROTEIN KINASE DOMAIN-CONTAINING PROTEIN-RELATED"/>
    <property type="match status" value="1"/>
</dbReference>
<keyword evidence="3" id="KW-0808">Transferase</keyword>
<dbReference type="PROSITE" id="PS00108">
    <property type="entry name" value="PROTEIN_KINASE_ST"/>
    <property type="match status" value="1"/>
</dbReference>
<evidence type="ECO:0000259" key="12">
    <source>
        <dbReference type="PROSITE" id="PS50011"/>
    </source>
</evidence>
<organism evidence="13 14">
    <name type="scientific">Hydra vulgaris</name>
    <name type="common">Hydra</name>
    <name type="synonym">Hydra attenuata</name>
    <dbReference type="NCBI Taxonomy" id="6087"/>
    <lineage>
        <taxon>Eukaryota</taxon>
        <taxon>Metazoa</taxon>
        <taxon>Cnidaria</taxon>
        <taxon>Hydrozoa</taxon>
        <taxon>Hydroidolina</taxon>
        <taxon>Anthoathecata</taxon>
        <taxon>Aplanulata</taxon>
        <taxon>Hydridae</taxon>
        <taxon>Hydra</taxon>
    </lineage>
</organism>
<dbReference type="Proteomes" id="UP001652625">
    <property type="component" value="Chromosome 14"/>
</dbReference>
<evidence type="ECO:0000256" key="1">
    <source>
        <dbReference type="ARBA" id="ARBA00012513"/>
    </source>
</evidence>
<dbReference type="PROSITE" id="PS50011">
    <property type="entry name" value="PROTEIN_KINASE_DOM"/>
    <property type="match status" value="1"/>
</dbReference>
<evidence type="ECO:0000256" key="3">
    <source>
        <dbReference type="ARBA" id="ARBA00022679"/>
    </source>
</evidence>
<dbReference type="Gene3D" id="3.30.200.20">
    <property type="entry name" value="Phosphorylase Kinase, domain 1"/>
    <property type="match status" value="1"/>
</dbReference>
<sequence>MVKLANIKFIQRRKKAIKAVLERCLPDFMNRIFLHIIGVQKLDLKLPIENAIAQESIDHSQVSNNIDKTANEGDNDENAYCSASDEDYITGSDDEEQEDVRDYCKGGYHVVNIGDLFHGRYHVIRKLGWGHFSTVWLAWDLLEKRYVALKIVKSASHYTETAIDEMKLLRTVHTACPDHEGYPHVVQLLDDFKISGIHGNHVCMVFEVLGHNLLKYIIKSNYRGISIAMCKTIIKQTLMGLNYLHTVCKVIHTDIKPENILVCITEEEIQRLALNATQASQQGKVPRALTACAPKHIIQKQSESSAKLSKNKKKKIKQKIKKQLQKHQQLLDEELGEEVVNFQNNNVDRLHISHGTEIYHNKVTPPKTLNVELIDKKEHIDEFMETGSPLEPLATEFEQPIDAEIPCDFEEPIAAEVAENLLEFCQNMHSASIHPSNTHPVAFALVSTDVRMGSVDKNNDELDSQKSRSNDDMRSREELRKERKDGSIENGSSVEVDLAEKLKIVTSERDAVSFLDNPDIQVKLADLGNACWVDHHFTEEIQTRQYRSLEVLLGAGYGPPADIWSTACMAFELVTGDFLFEPHSGEDWSRDEDHIALIMELLGRVPRHVALSGKYSKEFFTRKGELKHIKRLKPWSLESVLCEKYDWSTADARAFAEFLEPMMDFVPENRATAAQCLMHPWLNS</sequence>
<feature type="region of interest" description="Disordered" evidence="11">
    <location>
        <begin position="454"/>
        <end position="492"/>
    </location>
</feature>
<dbReference type="RefSeq" id="XP_065673799.1">
    <property type="nucleotide sequence ID" value="XM_065817727.1"/>
</dbReference>
<dbReference type="PROSITE" id="PS00107">
    <property type="entry name" value="PROTEIN_KINASE_ATP"/>
    <property type="match status" value="1"/>
</dbReference>
<dbReference type="Gene3D" id="1.10.510.10">
    <property type="entry name" value="Transferase(Phosphotransferase) domain 1"/>
    <property type="match status" value="2"/>
</dbReference>
<keyword evidence="10" id="KW-0175">Coiled coil</keyword>
<feature type="compositionally biased region" description="Basic and acidic residues" evidence="11">
    <location>
        <begin position="457"/>
        <end position="487"/>
    </location>
</feature>
<dbReference type="GeneID" id="100201787"/>
<keyword evidence="2" id="KW-0723">Serine/threonine-protein kinase</keyword>
<gene>
    <name evidence="14" type="primary">LOC100201787</name>
</gene>
<dbReference type="PANTHER" id="PTHR47634:SF9">
    <property type="entry name" value="PROTEIN KINASE DOMAIN-CONTAINING PROTEIN-RELATED"/>
    <property type="match status" value="1"/>
</dbReference>
<evidence type="ECO:0000256" key="8">
    <source>
        <dbReference type="ARBA" id="ARBA00048679"/>
    </source>
</evidence>
<evidence type="ECO:0000256" key="10">
    <source>
        <dbReference type="SAM" id="Coils"/>
    </source>
</evidence>
<evidence type="ECO:0000256" key="4">
    <source>
        <dbReference type="ARBA" id="ARBA00022741"/>
    </source>
</evidence>
<dbReference type="EC" id="2.7.11.1" evidence="1"/>
<evidence type="ECO:0000256" key="11">
    <source>
        <dbReference type="SAM" id="MobiDB-lite"/>
    </source>
</evidence>
<dbReference type="InterPro" id="IPR011009">
    <property type="entry name" value="Kinase-like_dom_sf"/>
</dbReference>
<keyword evidence="6 9" id="KW-0067">ATP-binding</keyword>
<evidence type="ECO:0000256" key="7">
    <source>
        <dbReference type="ARBA" id="ARBA00047899"/>
    </source>
</evidence>
<accession>A0ABM4DH43</accession>
<comment type="catalytic activity">
    <reaction evidence="8">
        <text>L-seryl-[protein] + ATP = O-phospho-L-seryl-[protein] + ADP + H(+)</text>
        <dbReference type="Rhea" id="RHEA:17989"/>
        <dbReference type="Rhea" id="RHEA-COMP:9863"/>
        <dbReference type="Rhea" id="RHEA-COMP:11604"/>
        <dbReference type="ChEBI" id="CHEBI:15378"/>
        <dbReference type="ChEBI" id="CHEBI:29999"/>
        <dbReference type="ChEBI" id="CHEBI:30616"/>
        <dbReference type="ChEBI" id="CHEBI:83421"/>
        <dbReference type="ChEBI" id="CHEBI:456216"/>
        <dbReference type="EC" id="2.7.11.1"/>
    </reaction>
</comment>
<reference evidence="14" key="1">
    <citation type="submission" date="2025-08" db="UniProtKB">
        <authorList>
            <consortium name="RefSeq"/>
        </authorList>
    </citation>
    <scope>IDENTIFICATION</scope>
</reference>
<dbReference type="SUPFAM" id="SSF56112">
    <property type="entry name" value="Protein kinase-like (PK-like)"/>
    <property type="match status" value="1"/>
</dbReference>
<feature type="coiled-coil region" evidence="10">
    <location>
        <begin position="306"/>
        <end position="337"/>
    </location>
</feature>
<evidence type="ECO:0000313" key="13">
    <source>
        <dbReference type="Proteomes" id="UP001652625"/>
    </source>
</evidence>
<keyword evidence="5 14" id="KW-0418">Kinase</keyword>
<dbReference type="InterPro" id="IPR051334">
    <property type="entry name" value="SRPK"/>
</dbReference>
<feature type="binding site" evidence="9">
    <location>
        <position position="150"/>
    </location>
    <ligand>
        <name>ATP</name>
        <dbReference type="ChEBI" id="CHEBI:30616"/>
    </ligand>
</feature>